<dbReference type="EMBL" id="JAJSOW010000103">
    <property type="protein sequence ID" value="KAI9174738.1"/>
    <property type="molecule type" value="Genomic_DNA"/>
</dbReference>
<evidence type="ECO:0000313" key="2">
    <source>
        <dbReference type="EMBL" id="KAI9173887.1"/>
    </source>
</evidence>
<dbReference type="Proteomes" id="UP001064489">
    <property type="component" value="Chromosome 8"/>
</dbReference>
<comment type="caution">
    <text evidence="2">The sequence shown here is derived from an EMBL/GenBank/DDBJ whole genome shotgun (WGS) entry which is preliminary data.</text>
</comment>
<dbReference type="PANTHER" id="PTHR47074:SF21">
    <property type="entry name" value="RNASE H TYPE-1 DOMAIN-CONTAINING PROTEIN"/>
    <property type="match status" value="1"/>
</dbReference>
<protein>
    <recommendedName>
        <fullName evidence="1">RNase H type-1 domain-containing protein</fullName>
    </recommendedName>
</protein>
<dbReference type="GO" id="GO:0003676">
    <property type="term" value="F:nucleic acid binding"/>
    <property type="evidence" value="ECO:0007669"/>
    <property type="project" value="InterPro"/>
</dbReference>
<dbReference type="GO" id="GO:0004523">
    <property type="term" value="F:RNA-DNA hybrid ribonuclease activity"/>
    <property type="evidence" value="ECO:0007669"/>
    <property type="project" value="InterPro"/>
</dbReference>
<accession>A0AAD5NPT9</accession>
<organism evidence="2 4">
    <name type="scientific">Acer negundo</name>
    <name type="common">Box elder</name>
    <dbReference type="NCBI Taxonomy" id="4023"/>
    <lineage>
        <taxon>Eukaryota</taxon>
        <taxon>Viridiplantae</taxon>
        <taxon>Streptophyta</taxon>
        <taxon>Embryophyta</taxon>
        <taxon>Tracheophyta</taxon>
        <taxon>Spermatophyta</taxon>
        <taxon>Magnoliopsida</taxon>
        <taxon>eudicotyledons</taxon>
        <taxon>Gunneridae</taxon>
        <taxon>Pentapetalae</taxon>
        <taxon>rosids</taxon>
        <taxon>malvids</taxon>
        <taxon>Sapindales</taxon>
        <taxon>Sapindaceae</taxon>
        <taxon>Hippocastanoideae</taxon>
        <taxon>Acereae</taxon>
        <taxon>Acer</taxon>
    </lineage>
</organism>
<reference evidence="2" key="2">
    <citation type="submission" date="2023-02" db="EMBL/GenBank/DDBJ databases">
        <authorList>
            <person name="Swenson N.G."/>
            <person name="Wegrzyn J.L."/>
            <person name="Mcevoy S.L."/>
        </authorList>
    </citation>
    <scope>NUCLEOTIDE SEQUENCE</scope>
    <source>
        <strain evidence="2">91603</strain>
        <tissue evidence="2">Leaf</tissue>
    </source>
</reference>
<proteinExistence type="predicted"/>
<dbReference type="Pfam" id="PF13456">
    <property type="entry name" value="RVT_3"/>
    <property type="match status" value="1"/>
</dbReference>
<dbReference type="PANTHER" id="PTHR47074">
    <property type="entry name" value="BNAC02G40300D PROTEIN"/>
    <property type="match status" value="1"/>
</dbReference>
<name>A0AAD5NPT9_ACENE</name>
<evidence type="ECO:0000313" key="4">
    <source>
        <dbReference type="Proteomes" id="UP001064489"/>
    </source>
</evidence>
<dbReference type="EMBL" id="JAJSOW010000103">
    <property type="protein sequence ID" value="KAI9173887.1"/>
    <property type="molecule type" value="Genomic_DNA"/>
</dbReference>
<keyword evidence="4" id="KW-1185">Reference proteome</keyword>
<feature type="domain" description="RNase H type-1" evidence="1">
    <location>
        <begin position="34"/>
        <end position="71"/>
    </location>
</feature>
<evidence type="ECO:0000259" key="1">
    <source>
        <dbReference type="Pfam" id="PF13456"/>
    </source>
</evidence>
<dbReference type="InterPro" id="IPR052929">
    <property type="entry name" value="RNase_H-like_EbsB-rel"/>
</dbReference>
<dbReference type="InterPro" id="IPR002156">
    <property type="entry name" value="RNaseH_domain"/>
</dbReference>
<dbReference type="AlphaFoldDB" id="A0AAD5NPT9"/>
<gene>
    <name evidence="2" type="ORF">LWI28_008115</name>
    <name evidence="3" type="ORF">LWI28_022107</name>
</gene>
<sequence>MAASSQRIQAGYTVEIAEAMAPLQGIRLAIETDVGLVVSDIQHYLCCGSVISVHHVSRQANCVAHSLAKMALAAADDRFWIGNSSFRQDCSG</sequence>
<evidence type="ECO:0000313" key="3">
    <source>
        <dbReference type="EMBL" id="KAI9174738.1"/>
    </source>
</evidence>
<reference evidence="2" key="1">
    <citation type="journal article" date="2022" name="Plant J.">
        <title>Strategies of tolerance reflected in two North American maple genomes.</title>
        <authorList>
            <person name="McEvoy S.L."/>
            <person name="Sezen U.U."/>
            <person name="Trouern-Trend A."/>
            <person name="McMahon S.M."/>
            <person name="Schaberg P.G."/>
            <person name="Yang J."/>
            <person name="Wegrzyn J.L."/>
            <person name="Swenson N.G."/>
        </authorList>
    </citation>
    <scope>NUCLEOTIDE SEQUENCE</scope>
    <source>
        <strain evidence="2">91603</strain>
    </source>
</reference>